<dbReference type="Proteomes" id="UP001597282">
    <property type="component" value="Unassembled WGS sequence"/>
</dbReference>
<accession>A0ABW4C8F0</accession>
<protein>
    <recommendedName>
        <fullName evidence="3">Antibiotic biosynthesis monooxygenase</fullName>
    </recommendedName>
</protein>
<keyword evidence="2" id="KW-1185">Reference proteome</keyword>
<sequence>MREATNGVYLVIAVWENVMGAFSSNNRMDFKAVLEAFTKADISMPVTGEWAKAENGARGTS</sequence>
<evidence type="ECO:0000313" key="2">
    <source>
        <dbReference type="Proteomes" id="UP001597282"/>
    </source>
</evidence>
<dbReference type="RefSeq" id="WP_380164653.1">
    <property type="nucleotide sequence ID" value="NZ_JBHTNU010000007.1"/>
</dbReference>
<organism evidence="1 2">
    <name type="scientific">Kroppenstedtia sanguinis</name>
    <dbReference type="NCBI Taxonomy" id="1380684"/>
    <lineage>
        <taxon>Bacteria</taxon>
        <taxon>Bacillati</taxon>
        <taxon>Bacillota</taxon>
        <taxon>Bacilli</taxon>
        <taxon>Bacillales</taxon>
        <taxon>Thermoactinomycetaceae</taxon>
        <taxon>Kroppenstedtia</taxon>
    </lineage>
</organism>
<evidence type="ECO:0000313" key="1">
    <source>
        <dbReference type="EMBL" id="MFD1427017.1"/>
    </source>
</evidence>
<dbReference type="EMBL" id="JBHTNU010000007">
    <property type="protein sequence ID" value="MFD1427017.1"/>
    <property type="molecule type" value="Genomic_DNA"/>
</dbReference>
<evidence type="ECO:0008006" key="3">
    <source>
        <dbReference type="Google" id="ProtNLM"/>
    </source>
</evidence>
<name>A0ABW4C8F0_9BACL</name>
<gene>
    <name evidence="1" type="ORF">ACFQ4Y_08720</name>
</gene>
<proteinExistence type="predicted"/>
<comment type="caution">
    <text evidence="1">The sequence shown here is derived from an EMBL/GenBank/DDBJ whole genome shotgun (WGS) entry which is preliminary data.</text>
</comment>
<reference evidence="2" key="1">
    <citation type="journal article" date="2019" name="Int. J. Syst. Evol. Microbiol.">
        <title>The Global Catalogue of Microorganisms (GCM) 10K type strain sequencing project: providing services to taxonomists for standard genome sequencing and annotation.</title>
        <authorList>
            <consortium name="The Broad Institute Genomics Platform"/>
            <consortium name="The Broad Institute Genome Sequencing Center for Infectious Disease"/>
            <person name="Wu L."/>
            <person name="Ma J."/>
        </authorList>
    </citation>
    <scope>NUCLEOTIDE SEQUENCE [LARGE SCALE GENOMIC DNA]</scope>
    <source>
        <strain evidence="2">S1</strain>
    </source>
</reference>